<protein>
    <submittedName>
        <fullName evidence="1">Uncharacterized protein</fullName>
    </submittedName>
</protein>
<dbReference type="EMBL" id="CP022684">
    <property type="protein sequence ID" value="AUM12353.1"/>
    <property type="molecule type" value="Genomic_DNA"/>
</dbReference>
<dbReference type="KEGG" id="kak:Kalk_07960"/>
<evidence type="ECO:0000313" key="2">
    <source>
        <dbReference type="Proteomes" id="UP000235116"/>
    </source>
</evidence>
<evidence type="ECO:0000313" key="1">
    <source>
        <dbReference type="EMBL" id="AUM12353.1"/>
    </source>
</evidence>
<accession>A0A2K9LJB6</accession>
<reference evidence="2" key="1">
    <citation type="submission" date="2017-08" db="EMBL/GenBank/DDBJ databases">
        <title>Direct submision.</title>
        <authorList>
            <person name="Kim S.-J."/>
            <person name="Rhee S.-K."/>
        </authorList>
    </citation>
    <scope>NUCLEOTIDE SEQUENCE [LARGE SCALE GENOMIC DNA]</scope>
    <source>
        <strain evidence="2">GI5</strain>
    </source>
</reference>
<keyword evidence="2" id="KW-1185">Reference proteome</keyword>
<dbReference type="AlphaFoldDB" id="A0A2K9LJB6"/>
<proteinExistence type="predicted"/>
<organism evidence="1 2">
    <name type="scientific">Ketobacter alkanivorans</name>
    <dbReference type="NCBI Taxonomy" id="1917421"/>
    <lineage>
        <taxon>Bacteria</taxon>
        <taxon>Pseudomonadati</taxon>
        <taxon>Pseudomonadota</taxon>
        <taxon>Gammaproteobacteria</taxon>
        <taxon>Pseudomonadales</taxon>
        <taxon>Ketobacteraceae</taxon>
        <taxon>Ketobacter</taxon>
    </lineage>
</organism>
<name>A0A2K9LJB6_9GAMM</name>
<dbReference type="RefSeq" id="WP_101893689.1">
    <property type="nucleotide sequence ID" value="NZ_CP022684.1"/>
</dbReference>
<dbReference type="Proteomes" id="UP000235116">
    <property type="component" value="Chromosome"/>
</dbReference>
<gene>
    <name evidence="1" type="ORF">Kalk_07960</name>
</gene>
<sequence length="159" mass="17237">MCGENDGFQAVWPSDWKAINHGHLETIKGNWRQCRATDRSADSTLKYNLHQFNRHTGGEYVCIAAGGSGTALSGTRYLYRFKRNNTGGFDLCAAARCSGHDYDNPFDIGFPANTYRVAAHIPAPVPAAVAPAPAPVEPAPAPAVQGPAQRTWADIVKRR</sequence>